<dbReference type="RefSeq" id="XP_041191577.1">
    <property type="nucleotide sequence ID" value="XM_041340394.1"/>
</dbReference>
<sequence>MASVGFSPGLAIASLFFDQPFSVSLYDSRTTLVLSLDFSSFPAFEIHLTTLTFLLYTLFPYLHWLAPDAL</sequence>
<accession>A0A9P7E848</accession>
<keyword evidence="1" id="KW-0472">Membrane</keyword>
<keyword evidence="1" id="KW-1133">Transmembrane helix</keyword>
<evidence type="ECO:0000313" key="3">
    <source>
        <dbReference type="Proteomes" id="UP000807769"/>
    </source>
</evidence>
<gene>
    <name evidence="2" type="ORF">BJ212DRAFT_1482292</name>
</gene>
<dbReference type="AlphaFoldDB" id="A0A9P7E848"/>
<dbReference type="Proteomes" id="UP000807769">
    <property type="component" value="Unassembled WGS sequence"/>
</dbReference>
<feature type="transmembrane region" description="Helical" evidence="1">
    <location>
        <begin position="46"/>
        <end position="66"/>
    </location>
</feature>
<proteinExistence type="predicted"/>
<evidence type="ECO:0000313" key="2">
    <source>
        <dbReference type="EMBL" id="KAG1813941.1"/>
    </source>
</evidence>
<keyword evidence="3" id="KW-1185">Reference proteome</keyword>
<comment type="caution">
    <text evidence="2">The sequence shown here is derived from an EMBL/GenBank/DDBJ whole genome shotgun (WGS) entry which is preliminary data.</text>
</comment>
<dbReference type="GeneID" id="64634410"/>
<dbReference type="EMBL" id="JABBWG010000022">
    <property type="protein sequence ID" value="KAG1813941.1"/>
    <property type="molecule type" value="Genomic_DNA"/>
</dbReference>
<protein>
    <submittedName>
        <fullName evidence="2">Uncharacterized protein</fullName>
    </submittedName>
</protein>
<reference evidence="2" key="1">
    <citation type="journal article" date="2020" name="New Phytol.">
        <title>Comparative genomics reveals dynamic genome evolution in host specialist ectomycorrhizal fungi.</title>
        <authorList>
            <person name="Lofgren L.A."/>
            <person name="Nguyen N.H."/>
            <person name="Vilgalys R."/>
            <person name="Ruytinx J."/>
            <person name="Liao H.L."/>
            <person name="Branco S."/>
            <person name="Kuo A."/>
            <person name="LaButti K."/>
            <person name="Lipzen A."/>
            <person name="Andreopoulos W."/>
            <person name="Pangilinan J."/>
            <person name="Riley R."/>
            <person name="Hundley H."/>
            <person name="Na H."/>
            <person name="Barry K."/>
            <person name="Grigoriev I.V."/>
            <person name="Stajich J.E."/>
            <person name="Kennedy P.G."/>
        </authorList>
    </citation>
    <scope>NUCLEOTIDE SEQUENCE</scope>
    <source>
        <strain evidence="2">MN1</strain>
    </source>
</reference>
<evidence type="ECO:0000256" key="1">
    <source>
        <dbReference type="SAM" id="Phobius"/>
    </source>
</evidence>
<name>A0A9P7E848_9AGAM</name>
<organism evidence="2 3">
    <name type="scientific">Suillus subaureus</name>
    <dbReference type="NCBI Taxonomy" id="48587"/>
    <lineage>
        <taxon>Eukaryota</taxon>
        <taxon>Fungi</taxon>
        <taxon>Dikarya</taxon>
        <taxon>Basidiomycota</taxon>
        <taxon>Agaricomycotina</taxon>
        <taxon>Agaricomycetes</taxon>
        <taxon>Agaricomycetidae</taxon>
        <taxon>Boletales</taxon>
        <taxon>Suillineae</taxon>
        <taxon>Suillaceae</taxon>
        <taxon>Suillus</taxon>
    </lineage>
</organism>
<keyword evidence="1" id="KW-0812">Transmembrane</keyword>